<protein>
    <submittedName>
        <fullName evidence="9">Rhomboid family intramembrane serine protease</fullName>
    </submittedName>
</protein>
<dbReference type="SUPFAM" id="SSF144091">
    <property type="entry name" value="Rhomboid-like"/>
    <property type="match status" value="1"/>
</dbReference>
<keyword evidence="3 7" id="KW-0812">Transmembrane</keyword>
<evidence type="ECO:0000313" key="9">
    <source>
        <dbReference type="EMBL" id="UWZ83023.1"/>
    </source>
</evidence>
<dbReference type="PANTHER" id="PTHR43731:SF14">
    <property type="entry name" value="PRESENILIN-ASSOCIATED RHOMBOID-LIKE PROTEIN, MITOCHONDRIAL"/>
    <property type="match status" value="1"/>
</dbReference>
<evidence type="ECO:0000313" key="10">
    <source>
        <dbReference type="Proteomes" id="UP001059380"/>
    </source>
</evidence>
<dbReference type="PANTHER" id="PTHR43731">
    <property type="entry name" value="RHOMBOID PROTEASE"/>
    <property type="match status" value="1"/>
</dbReference>
<evidence type="ECO:0000256" key="4">
    <source>
        <dbReference type="ARBA" id="ARBA00022801"/>
    </source>
</evidence>
<evidence type="ECO:0000256" key="2">
    <source>
        <dbReference type="ARBA" id="ARBA00009045"/>
    </source>
</evidence>
<feature type="transmembrane region" description="Helical" evidence="7">
    <location>
        <begin position="194"/>
        <end position="213"/>
    </location>
</feature>
<proteinExistence type="inferred from homology"/>
<dbReference type="InterPro" id="IPR050925">
    <property type="entry name" value="Rhomboid_protease_S54"/>
</dbReference>
<keyword evidence="6 7" id="KW-0472">Membrane</keyword>
<name>A0A9J7BK32_9BACT</name>
<dbReference type="Pfam" id="PF01694">
    <property type="entry name" value="Rhomboid"/>
    <property type="match status" value="1"/>
</dbReference>
<keyword evidence="10" id="KW-1185">Reference proteome</keyword>
<dbReference type="GO" id="GO:0004252">
    <property type="term" value="F:serine-type endopeptidase activity"/>
    <property type="evidence" value="ECO:0007669"/>
    <property type="project" value="InterPro"/>
</dbReference>
<dbReference type="RefSeq" id="WP_260792356.1">
    <property type="nucleotide sequence ID" value="NZ_CP093313.1"/>
</dbReference>
<feature type="transmembrane region" description="Helical" evidence="7">
    <location>
        <begin position="170"/>
        <end position="188"/>
    </location>
</feature>
<dbReference type="Proteomes" id="UP001059380">
    <property type="component" value="Chromosome"/>
</dbReference>
<accession>A0A9J7BK32</accession>
<comment type="similarity">
    <text evidence="2">Belongs to the peptidase S54 family.</text>
</comment>
<evidence type="ECO:0000256" key="6">
    <source>
        <dbReference type="ARBA" id="ARBA00023136"/>
    </source>
</evidence>
<dbReference type="InterPro" id="IPR035952">
    <property type="entry name" value="Rhomboid-like_sf"/>
</dbReference>
<evidence type="ECO:0000256" key="1">
    <source>
        <dbReference type="ARBA" id="ARBA00004141"/>
    </source>
</evidence>
<keyword evidence="4" id="KW-0378">Hydrolase</keyword>
<comment type="subcellular location">
    <subcellularLocation>
        <location evidence="1">Membrane</location>
        <topology evidence="1">Multi-pass membrane protein</topology>
    </subcellularLocation>
</comment>
<keyword evidence="9" id="KW-0645">Protease</keyword>
<sequence length="301" mass="32250">MEIPVCPQCGRLMAEEAGPLCEKCEPAPVAAEAPGPWVTWTLVVVTAVASAVGLGFSREQFPLGAKFGPGIAGGEWWRLVTAFFVHNSLGHFVWNMIPLGFLGGRLERNLGHCVFLAFYLTCGITGSVVSLIAAPEQVACGASGAVFGVCAGLFVFYLLRVRTLSRKRRIRLVALGIYIWTSFWPGFADLRVDNACHIGGLTAGAILGCVLSLGSRRKRLVQLVTFGAAAAMLAAGAFEFRQHNLYLVHLDAAARAIQNGKMDLAAAELRTAQAMKPDSPIGQFLQQKLDSADRPEPPDLP</sequence>
<evidence type="ECO:0000259" key="8">
    <source>
        <dbReference type="Pfam" id="PF01694"/>
    </source>
</evidence>
<feature type="transmembrane region" description="Helical" evidence="7">
    <location>
        <begin position="220"/>
        <end position="238"/>
    </location>
</feature>
<reference evidence="9" key="1">
    <citation type="submission" date="2021-04" db="EMBL/GenBank/DDBJ databases">
        <title>Phylogenetic analysis of Acidobacteriaceae.</title>
        <authorList>
            <person name="Qiu L."/>
            <person name="Zhang Q."/>
        </authorList>
    </citation>
    <scope>NUCLEOTIDE SEQUENCE</scope>
    <source>
        <strain evidence="9">DSM 25168</strain>
    </source>
</reference>
<dbReference type="AlphaFoldDB" id="A0A9J7BK32"/>
<organism evidence="9 10">
    <name type="scientific">Occallatibacter riparius</name>
    <dbReference type="NCBI Taxonomy" id="1002689"/>
    <lineage>
        <taxon>Bacteria</taxon>
        <taxon>Pseudomonadati</taxon>
        <taxon>Acidobacteriota</taxon>
        <taxon>Terriglobia</taxon>
        <taxon>Terriglobales</taxon>
        <taxon>Acidobacteriaceae</taxon>
        <taxon>Occallatibacter</taxon>
    </lineage>
</organism>
<feature type="transmembrane region" description="Helical" evidence="7">
    <location>
        <begin position="37"/>
        <end position="56"/>
    </location>
</feature>
<dbReference type="EMBL" id="CP093313">
    <property type="protein sequence ID" value="UWZ83023.1"/>
    <property type="molecule type" value="Genomic_DNA"/>
</dbReference>
<evidence type="ECO:0000256" key="7">
    <source>
        <dbReference type="SAM" id="Phobius"/>
    </source>
</evidence>
<feature type="transmembrane region" description="Helical" evidence="7">
    <location>
        <begin position="138"/>
        <end position="158"/>
    </location>
</feature>
<feature type="domain" description="Peptidase S54 rhomboid" evidence="8">
    <location>
        <begin position="74"/>
        <end position="212"/>
    </location>
</feature>
<dbReference type="Gene3D" id="1.20.1540.10">
    <property type="entry name" value="Rhomboid-like"/>
    <property type="match status" value="1"/>
</dbReference>
<dbReference type="GO" id="GO:0006508">
    <property type="term" value="P:proteolysis"/>
    <property type="evidence" value="ECO:0007669"/>
    <property type="project" value="UniProtKB-KW"/>
</dbReference>
<evidence type="ECO:0000256" key="3">
    <source>
        <dbReference type="ARBA" id="ARBA00022692"/>
    </source>
</evidence>
<gene>
    <name evidence="9" type="ORF">MOP44_20925</name>
</gene>
<dbReference type="GO" id="GO:0016020">
    <property type="term" value="C:membrane"/>
    <property type="evidence" value="ECO:0007669"/>
    <property type="project" value="UniProtKB-SubCell"/>
</dbReference>
<dbReference type="KEGG" id="orp:MOP44_20925"/>
<evidence type="ECO:0000256" key="5">
    <source>
        <dbReference type="ARBA" id="ARBA00022989"/>
    </source>
</evidence>
<keyword evidence="5 7" id="KW-1133">Transmembrane helix</keyword>
<dbReference type="InterPro" id="IPR022764">
    <property type="entry name" value="Peptidase_S54_rhomboid_dom"/>
</dbReference>
<feature type="transmembrane region" description="Helical" evidence="7">
    <location>
        <begin position="109"/>
        <end position="132"/>
    </location>
</feature>